<evidence type="ECO:0000256" key="5">
    <source>
        <dbReference type="ARBA" id="ARBA00022692"/>
    </source>
</evidence>
<protein>
    <submittedName>
        <fullName evidence="9">Uncharacterized protein</fullName>
    </submittedName>
</protein>
<sequence length="172" mass="18758">MSISSSLRLPFPVVQSKRRSINLSHQNVTCLWSTNKSFQQRPLKLQLPRLKAVSTCFSRRPVKSSVSGQEKKIDKEVESEEYVLERLFSNLNQVTFKREPGSLSSAIFLVAGTTIGAGILAIPAVTQESGFLASAITCTCCWVYMVVTGLLIAEVNVNTMCELGSGGVSLVN</sequence>
<evidence type="ECO:0000313" key="9">
    <source>
        <dbReference type="EnsemblPlants" id="MELO3C015606.2.1"/>
    </source>
</evidence>
<evidence type="ECO:0000256" key="8">
    <source>
        <dbReference type="SAM" id="Phobius"/>
    </source>
</evidence>
<dbReference type="Pfam" id="PF03222">
    <property type="entry name" value="Trp_Tyr_perm"/>
    <property type="match status" value="1"/>
</dbReference>
<evidence type="ECO:0000256" key="2">
    <source>
        <dbReference type="ARBA" id="ARBA00022448"/>
    </source>
</evidence>
<dbReference type="PANTHER" id="PTHR32195">
    <property type="entry name" value="OS07G0662800 PROTEIN"/>
    <property type="match status" value="1"/>
</dbReference>
<keyword evidence="2" id="KW-0813">Transport</keyword>
<comment type="subcellular location">
    <subcellularLocation>
        <location evidence="1">Cell inner membrane</location>
        <topology evidence="1">Multi-pass membrane protein</topology>
    </subcellularLocation>
</comment>
<evidence type="ECO:0000256" key="3">
    <source>
        <dbReference type="ARBA" id="ARBA00022475"/>
    </source>
</evidence>
<evidence type="ECO:0000256" key="7">
    <source>
        <dbReference type="ARBA" id="ARBA00023136"/>
    </source>
</evidence>
<dbReference type="InterPro" id="IPR018227">
    <property type="entry name" value="Amino_acid_transport_2"/>
</dbReference>
<proteinExistence type="predicted"/>
<dbReference type="GO" id="GO:0003333">
    <property type="term" value="P:amino acid transmembrane transport"/>
    <property type="evidence" value="ECO:0007669"/>
    <property type="project" value="InterPro"/>
</dbReference>
<name>A0A9I9DAR5_CUCME</name>
<keyword evidence="6 8" id="KW-1133">Transmembrane helix</keyword>
<dbReference type="PANTHER" id="PTHR32195:SF26">
    <property type="entry name" value="TRYPTOPHAN OR TYROSINE TRANSPORTER PROTEIN"/>
    <property type="match status" value="1"/>
</dbReference>
<dbReference type="Gramene" id="MELO3C015606.2.1">
    <property type="protein sequence ID" value="MELO3C015606.2.1"/>
    <property type="gene ID" value="MELO3C015606.2"/>
</dbReference>
<feature type="transmembrane region" description="Helical" evidence="8">
    <location>
        <begin position="131"/>
        <end position="153"/>
    </location>
</feature>
<evidence type="ECO:0000256" key="6">
    <source>
        <dbReference type="ARBA" id="ARBA00022989"/>
    </source>
</evidence>
<keyword evidence="3" id="KW-1003">Cell membrane</keyword>
<evidence type="ECO:0000256" key="1">
    <source>
        <dbReference type="ARBA" id="ARBA00004429"/>
    </source>
</evidence>
<keyword evidence="7 8" id="KW-0472">Membrane</keyword>
<accession>A0A9I9DAR5</accession>
<feature type="transmembrane region" description="Helical" evidence="8">
    <location>
        <begin position="106"/>
        <end position="125"/>
    </location>
</feature>
<evidence type="ECO:0000256" key="4">
    <source>
        <dbReference type="ARBA" id="ARBA00022519"/>
    </source>
</evidence>
<organism evidence="9">
    <name type="scientific">Cucumis melo</name>
    <name type="common">Muskmelon</name>
    <dbReference type="NCBI Taxonomy" id="3656"/>
    <lineage>
        <taxon>Eukaryota</taxon>
        <taxon>Viridiplantae</taxon>
        <taxon>Streptophyta</taxon>
        <taxon>Embryophyta</taxon>
        <taxon>Tracheophyta</taxon>
        <taxon>Spermatophyta</taxon>
        <taxon>Magnoliopsida</taxon>
        <taxon>eudicotyledons</taxon>
        <taxon>Gunneridae</taxon>
        <taxon>Pentapetalae</taxon>
        <taxon>rosids</taxon>
        <taxon>fabids</taxon>
        <taxon>Cucurbitales</taxon>
        <taxon>Cucurbitaceae</taxon>
        <taxon>Benincaseae</taxon>
        <taxon>Cucumis</taxon>
    </lineage>
</organism>
<reference evidence="9" key="1">
    <citation type="submission" date="2023-03" db="UniProtKB">
        <authorList>
            <consortium name="EnsemblPlants"/>
        </authorList>
    </citation>
    <scope>IDENTIFICATION</scope>
</reference>
<dbReference type="GO" id="GO:0005886">
    <property type="term" value="C:plasma membrane"/>
    <property type="evidence" value="ECO:0007669"/>
    <property type="project" value="UniProtKB-SubCell"/>
</dbReference>
<dbReference type="AlphaFoldDB" id="A0A9I9DAR5"/>
<keyword evidence="4" id="KW-0997">Cell inner membrane</keyword>
<dbReference type="EnsemblPlants" id="MELO3C015606.2.1">
    <property type="protein sequence ID" value="MELO3C015606.2.1"/>
    <property type="gene ID" value="MELO3C015606.2"/>
</dbReference>
<keyword evidence="5 8" id="KW-0812">Transmembrane</keyword>